<evidence type="ECO:0000256" key="1">
    <source>
        <dbReference type="SAM" id="MobiDB-lite"/>
    </source>
</evidence>
<dbReference type="Gene3D" id="3.30.200.20">
    <property type="entry name" value="Phosphorylase Kinase, domain 1"/>
    <property type="match status" value="1"/>
</dbReference>
<dbReference type="EMBL" id="DXDC01000196">
    <property type="protein sequence ID" value="HIY65941.1"/>
    <property type="molecule type" value="Genomic_DNA"/>
</dbReference>
<feature type="non-terminal residue" evidence="2">
    <location>
        <position position="113"/>
    </location>
</feature>
<protein>
    <submittedName>
        <fullName evidence="2">Aminoglycoside 3'-phosphotransferase</fullName>
    </submittedName>
</protein>
<dbReference type="Proteomes" id="UP000824005">
    <property type="component" value="Unassembled WGS sequence"/>
</dbReference>
<accession>A0A9D2C8B6</accession>
<name>A0A9D2C8B6_9MICO</name>
<reference evidence="2" key="1">
    <citation type="journal article" date="2021" name="PeerJ">
        <title>Extensive microbial diversity within the chicken gut microbiome revealed by metagenomics and culture.</title>
        <authorList>
            <person name="Gilroy R."/>
            <person name="Ravi A."/>
            <person name="Getino M."/>
            <person name="Pursley I."/>
            <person name="Horton D.L."/>
            <person name="Alikhan N.F."/>
            <person name="Baker D."/>
            <person name="Gharbi K."/>
            <person name="Hall N."/>
            <person name="Watson M."/>
            <person name="Adriaenssens E.M."/>
            <person name="Foster-Nyarko E."/>
            <person name="Jarju S."/>
            <person name="Secka A."/>
            <person name="Antonio M."/>
            <person name="Oren A."/>
            <person name="Chaudhuri R.R."/>
            <person name="La Ragione R."/>
            <person name="Hildebrand F."/>
            <person name="Pallen M.J."/>
        </authorList>
    </citation>
    <scope>NUCLEOTIDE SEQUENCE</scope>
    <source>
        <strain evidence="2">ChiGjej1B1-98</strain>
    </source>
</reference>
<organism evidence="2 3">
    <name type="scientific">Candidatus Agrococcus pullicola</name>
    <dbReference type="NCBI Taxonomy" id="2838429"/>
    <lineage>
        <taxon>Bacteria</taxon>
        <taxon>Bacillati</taxon>
        <taxon>Actinomycetota</taxon>
        <taxon>Actinomycetes</taxon>
        <taxon>Micrococcales</taxon>
        <taxon>Microbacteriaceae</taxon>
        <taxon>Agrococcus</taxon>
    </lineage>
</organism>
<feature type="region of interest" description="Disordered" evidence="1">
    <location>
        <begin position="1"/>
        <end position="21"/>
    </location>
</feature>
<evidence type="ECO:0000313" key="2">
    <source>
        <dbReference type="EMBL" id="HIY65941.1"/>
    </source>
</evidence>
<evidence type="ECO:0000313" key="3">
    <source>
        <dbReference type="Proteomes" id="UP000824005"/>
    </source>
</evidence>
<gene>
    <name evidence="2" type="ORF">H9830_06655</name>
</gene>
<dbReference type="AlphaFoldDB" id="A0A9D2C8B6"/>
<sequence>MIPSLAGAPAEQPPVPSAVLSAASQHGGEPVCVWVNKAGGSTWQFGECFAKWNPAGSIESLGDEYQRMRWLGTRFPCPEPVAMVASDDGEMLVSKALDGQGAVTDVWIARPDA</sequence>
<reference evidence="2" key="2">
    <citation type="submission" date="2021-04" db="EMBL/GenBank/DDBJ databases">
        <authorList>
            <person name="Gilroy R."/>
        </authorList>
    </citation>
    <scope>NUCLEOTIDE SEQUENCE</scope>
    <source>
        <strain evidence="2">ChiGjej1B1-98</strain>
    </source>
</reference>
<proteinExistence type="predicted"/>
<comment type="caution">
    <text evidence="2">The sequence shown here is derived from an EMBL/GenBank/DDBJ whole genome shotgun (WGS) entry which is preliminary data.</text>
</comment>